<dbReference type="EMBL" id="CP038485">
    <property type="protein sequence ID" value="QFZ26602.1"/>
    <property type="molecule type" value="Genomic_DNA"/>
</dbReference>
<reference evidence="2" key="1">
    <citation type="journal article" date="2019" name="MBio">
        <title>Comparative genomics for the elucidation of multidrug resistance (MDR) in Candida lusitaniae.</title>
        <authorList>
            <person name="Kannan A."/>
            <person name="Asner S.A."/>
            <person name="Trachsel E."/>
            <person name="Kelly S."/>
            <person name="Parker J."/>
            <person name="Sanglard D."/>
        </authorList>
    </citation>
    <scope>NUCLEOTIDE SEQUENCE [LARGE SCALE GENOMIC DNA]</scope>
    <source>
        <strain evidence="2">P1</strain>
    </source>
</reference>
<name>A0ACD0WHR3_CLALS</name>
<accession>A0ACD0WHR3</accession>
<proteinExistence type="predicted"/>
<organism evidence="1 2">
    <name type="scientific">Clavispora lusitaniae</name>
    <name type="common">Candida lusitaniae</name>
    <dbReference type="NCBI Taxonomy" id="36911"/>
    <lineage>
        <taxon>Eukaryota</taxon>
        <taxon>Fungi</taxon>
        <taxon>Dikarya</taxon>
        <taxon>Ascomycota</taxon>
        <taxon>Saccharomycotina</taxon>
        <taxon>Pichiomycetes</taxon>
        <taxon>Metschnikowiaceae</taxon>
        <taxon>Clavispora</taxon>
    </lineage>
</organism>
<sequence>MKNVQMALSLSLIAQKNIAIHTNDVANCIKDLRRTIIENFEMHDVVEIDLLRYQDDIYNQVTRRMVKTEEGEFPKLHEVVIWKNLDILNMDVALKTSVIRIFDELDQYNNLASRNKAPTDPIKFGEYQVVKPEMHLVIPVLDVNHRLPQIYQHIKNRFWFSQSCFIGADTSFSSDKMKEEIIKSRLRLDSVFAKPSIQEYICSLLVFTRSHRLCSLAPLTTRPSFSALEDIMTLAKCLAIWENRDNDSPLFVTPDYVKVAYRKIGYWLVDWETNRLFKLKEYGAEYRKRMEISILTGDWYGSEWNSVEEYLQRYESKLDWNSSSGFSNAIVDEVLQLVRPPI</sequence>
<evidence type="ECO:0000313" key="2">
    <source>
        <dbReference type="Proteomes" id="UP000326582"/>
    </source>
</evidence>
<protein>
    <submittedName>
        <fullName evidence="1">Maintenance of telomere capping protein</fullName>
    </submittedName>
</protein>
<evidence type="ECO:0000313" key="1">
    <source>
        <dbReference type="EMBL" id="QFZ26602.1"/>
    </source>
</evidence>
<gene>
    <name evidence="1" type="ORF">EJF14_20510</name>
</gene>
<dbReference type="Proteomes" id="UP000326582">
    <property type="component" value="Chromosome 2"/>
</dbReference>
<keyword evidence="2" id="KW-1185">Reference proteome</keyword>